<feature type="compositionally biased region" description="Acidic residues" evidence="4">
    <location>
        <begin position="677"/>
        <end position="708"/>
    </location>
</feature>
<organism evidence="5 6">
    <name type="scientific">Tritrichomonas musculus</name>
    <dbReference type="NCBI Taxonomy" id="1915356"/>
    <lineage>
        <taxon>Eukaryota</taxon>
        <taxon>Metamonada</taxon>
        <taxon>Parabasalia</taxon>
        <taxon>Tritrichomonadida</taxon>
        <taxon>Tritrichomonadidae</taxon>
        <taxon>Tritrichomonas</taxon>
    </lineage>
</organism>
<sequence>MSEESLDQRNIEEDKEVSDILQLQDKLQYAYDNNDIKEVCRFILEETRFTRNSTQLSIFIQLLFSVVRARAFTVHVYVDILRVLRSTIIQDDETKADLENISKYVLERFSMEIQRHDIIDTSVTYFRFIRLCFNYDLITIDDISEFIFTFSTIHRDYIESLSLLFCYFAGDIYEKDEKLYNLILEKINKKITDDSFRASSSKANDDYRPLPKCICDFILRIKFFADNERWEAWRNLANRDENSDELSAAIRSDNIDKFNKIVSKSVNVKDENTDVANESQTEEFDWNQRIQPNVFEHHYILQNEPTILQFAVYFGSKQIYNRIIESQKASINLLDSKGRSAIIFAVAGYKNFFIRDLNKRGLSLEGSLRTAAEFHVTSLFHSIGKIPSEEIENVNDAPNDDGNRPIKVLNEPKVDEAMIQDIVKNGFESFHVASKFNNFYVLNFYLKNGVDINVKDLEGRSSLHLAAINGNISIIKLLLSLKGIDPNVHDHDWKAPIHYSIKRRDILSIRTFCNSPIVDVNIQDSTKETPLHSIIISISDSPYLRTDKISHNNLDKYNTSEIINSYTNHVLFEVIRALLHYSKIDVNAVDQAKMTPLHWAIQSGFPYIVAELFSAKGKELNIDAVDEFDDSIRDYVRNSRNEEMIETFCRFSGENKEDYLNNQANNFGSYIPHNNDDDQDDDDDDDDDDESDEDTESDSESDDSDDDD</sequence>
<accession>A0ABR2JKI3</accession>
<dbReference type="PROSITE" id="PS50297">
    <property type="entry name" value="ANK_REP_REGION"/>
    <property type="match status" value="2"/>
</dbReference>
<feature type="repeat" description="ANK" evidence="3">
    <location>
        <begin position="458"/>
        <end position="491"/>
    </location>
</feature>
<dbReference type="SUPFAM" id="SSF48403">
    <property type="entry name" value="Ankyrin repeat"/>
    <property type="match status" value="1"/>
</dbReference>
<feature type="region of interest" description="Disordered" evidence="4">
    <location>
        <begin position="661"/>
        <end position="708"/>
    </location>
</feature>
<gene>
    <name evidence="5" type="ORF">M9Y10_005030</name>
</gene>
<evidence type="ECO:0000313" key="5">
    <source>
        <dbReference type="EMBL" id="KAK8878265.1"/>
    </source>
</evidence>
<evidence type="ECO:0000256" key="1">
    <source>
        <dbReference type="ARBA" id="ARBA00022737"/>
    </source>
</evidence>
<feature type="repeat" description="ANK" evidence="3">
    <location>
        <begin position="425"/>
        <end position="457"/>
    </location>
</feature>
<dbReference type="Gene3D" id="1.25.40.20">
    <property type="entry name" value="Ankyrin repeat-containing domain"/>
    <property type="match status" value="2"/>
</dbReference>
<evidence type="ECO:0000256" key="3">
    <source>
        <dbReference type="PROSITE-ProRule" id="PRU00023"/>
    </source>
</evidence>
<dbReference type="PANTHER" id="PTHR24198:SF165">
    <property type="entry name" value="ANKYRIN REPEAT-CONTAINING PROTEIN-RELATED"/>
    <property type="match status" value="1"/>
</dbReference>
<evidence type="ECO:0000256" key="4">
    <source>
        <dbReference type="SAM" id="MobiDB-lite"/>
    </source>
</evidence>
<keyword evidence="1" id="KW-0677">Repeat</keyword>
<dbReference type="PROSITE" id="PS50088">
    <property type="entry name" value="ANK_REPEAT"/>
    <property type="match status" value="2"/>
</dbReference>
<dbReference type="InterPro" id="IPR036770">
    <property type="entry name" value="Ankyrin_rpt-contain_sf"/>
</dbReference>
<name>A0ABR2JKI3_9EUKA</name>
<dbReference type="PANTHER" id="PTHR24198">
    <property type="entry name" value="ANKYRIN REPEAT AND PROTEIN KINASE DOMAIN-CONTAINING PROTEIN"/>
    <property type="match status" value="1"/>
</dbReference>
<evidence type="ECO:0000313" key="6">
    <source>
        <dbReference type="Proteomes" id="UP001470230"/>
    </source>
</evidence>
<reference evidence="5 6" key="1">
    <citation type="submission" date="2024-04" db="EMBL/GenBank/DDBJ databases">
        <title>Tritrichomonas musculus Genome.</title>
        <authorList>
            <person name="Alves-Ferreira E."/>
            <person name="Grigg M."/>
            <person name="Lorenzi H."/>
            <person name="Galac M."/>
        </authorList>
    </citation>
    <scope>NUCLEOTIDE SEQUENCE [LARGE SCALE GENOMIC DNA]</scope>
    <source>
        <strain evidence="5 6">EAF2021</strain>
    </source>
</reference>
<evidence type="ECO:0008006" key="7">
    <source>
        <dbReference type="Google" id="ProtNLM"/>
    </source>
</evidence>
<dbReference type="SMART" id="SM00248">
    <property type="entry name" value="ANK"/>
    <property type="match status" value="6"/>
</dbReference>
<comment type="caution">
    <text evidence="5">The sequence shown here is derived from an EMBL/GenBank/DDBJ whole genome shotgun (WGS) entry which is preliminary data.</text>
</comment>
<keyword evidence="6" id="KW-1185">Reference proteome</keyword>
<dbReference type="EMBL" id="JAPFFF010000011">
    <property type="protein sequence ID" value="KAK8878265.1"/>
    <property type="molecule type" value="Genomic_DNA"/>
</dbReference>
<protein>
    <recommendedName>
        <fullName evidence="7">DUF3447 domain-containing protein</fullName>
    </recommendedName>
</protein>
<proteinExistence type="predicted"/>
<dbReference type="Proteomes" id="UP001470230">
    <property type="component" value="Unassembled WGS sequence"/>
</dbReference>
<evidence type="ECO:0000256" key="2">
    <source>
        <dbReference type="ARBA" id="ARBA00023043"/>
    </source>
</evidence>
<dbReference type="Pfam" id="PF12796">
    <property type="entry name" value="Ank_2"/>
    <property type="match status" value="1"/>
</dbReference>
<dbReference type="InterPro" id="IPR002110">
    <property type="entry name" value="Ankyrin_rpt"/>
</dbReference>
<keyword evidence="2 3" id="KW-0040">ANK repeat</keyword>